<proteinExistence type="predicted"/>
<comment type="caution">
    <text evidence="2">The sequence shown here is derived from an EMBL/GenBank/DDBJ whole genome shotgun (WGS) entry which is preliminary data.</text>
</comment>
<sequence>MIGVINLPVFDFWMMAVSVMNLPVFDSWTMAVVIINLLVFDSWTMDVMIFLFQSDVFSNWTSLQFTFIMEYTFISKETFETLLNNYLNPNNFHICDKNTRNWAMKCFCLEEVVPGDFRVLVKAGNKPVLVVENMYKILCQTHAEIDQHGGQKQLWKSIKER</sequence>
<dbReference type="Proteomes" id="UP000615446">
    <property type="component" value="Unassembled WGS sequence"/>
</dbReference>
<organism evidence="2 3">
    <name type="scientific">Rhizophagus clarus</name>
    <dbReference type="NCBI Taxonomy" id="94130"/>
    <lineage>
        <taxon>Eukaryota</taxon>
        <taxon>Fungi</taxon>
        <taxon>Fungi incertae sedis</taxon>
        <taxon>Mucoromycota</taxon>
        <taxon>Glomeromycotina</taxon>
        <taxon>Glomeromycetes</taxon>
        <taxon>Glomerales</taxon>
        <taxon>Glomeraceae</taxon>
        <taxon>Rhizophagus</taxon>
    </lineage>
</organism>
<evidence type="ECO:0000256" key="1">
    <source>
        <dbReference type="SAM" id="Phobius"/>
    </source>
</evidence>
<dbReference type="OrthoDB" id="2499658at2759"/>
<evidence type="ECO:0000313" key="2">
    <source>
        <dbReference type="EMBL" id="GES80337.1"/>
    </source>
</evidence>
<feature type="transmembrane region" description="Helical" evidence="1">
    <location>
        <begin position="12"/>
        <end position="40"/>
    </location>
</feature>
<accession>A0A8H3L2M1</accession>
<protein>
    <submittedName>
        <fullName evidence="2">Uncharacterized protein</fullName>
    </submittedName>
</protein>
<dbReference type="AlphaFoldDB" id="A0A8H3L2M1"/>
<gene>
    <name evidence="2" type="ORF">RCL2_000762000</name>
</gene>
<keyword evidence="1" id="KW-0812">Transmembrane</keyword>
<name>A0A8H3L2M1_9GLOM</name>
<keyword evidence="1" id="KW-1133">Transmembrane helix</keyword>
<reference evidence="2" key="1">
    <citation type="submission" date="2019-10" db="EMBL/GenBank/DDBJ databases">
        <title>Conservation and host-specific expression of non-tandemly repeated heterogenous ribosome RNA gene in arbuscular mycorrhizal fungi.</title>
        <authorList>
            <person name="Maeda T."/>
            <person name="Kobayashi Y."/>
            <person name="Nakagawa T."/>
            <person name="Ezawa T."/>
            <person name="Yamaguchi K."/>
            <person name="Bino T."/>
            <person name="Nishimoto Y."/>
            <person name="Shigenobu S."/>
            <person name="Kawaguchi M."/>
        </authorList>
    </citation>
    <scope>NUCLEOTIDE SEQUENCE</scope>
    <source>
        <strain evidence="2">HR1</strain>
    </source>
</reference>
<keyword evidence="1" id="KW-0472">Membrane</keyword>
<evidence type="ECO:0000313" key="3">
    <source>
        <dbReference type="Proteomes" id="UP000615446"/>
    </source>
</evidence>
<dbReference type="EMBL" id="BLAL01000049">
    <property type="protein sequence ID" value="GES80337.1"/>
    <property type="molecule type" value="Genomic_DNA"/>
</dbReference>